<protein>
    <submittedName>
        <fullName evidence="1">Cytochrome P450 monooxygenase</fullName>
    </submittedName>
</protein>
<keyword evidence="1" id="KW-0560">Oxidoreductase</keyword>
<evidence type="ECO:0000313" key="1">
    <source>
        <dbReference type="EMBL" id="KAH9476421.1"/>
    </source>
</evidence>
<keyword evidence="1" id="KW-0503">Monooxygenase</keyword>
<organism evidence="1 2">
    <name type="scientific">Psilocybe cubensis</name>
    <name type="common">Psychedelic mushroom</name>
    <name type="synonym">Stropharia cubensis</name>
    <dbReference type="NCBI Taxonomy" id="181762"/>
    <lineage>
        <taxon>Eukaryota</taxon>
        <taxon>Fungi</taxon>
        <taxon>Dikarya</taxon>
        <taxon>Basidiomycota</taxon>
        <taxon>Agaricomycotina</taxon>
        <taxon>Agaricomycetes</taxon>
        <taxon>Agaricomycetidae</taxon>
        <taxon>Agaricales</taxon>
        <taxon>Agaricineae</taxon>
        <taxon>Strophariaceae</taxon>
        <taxon>Psilocybe</taxon>
    </lineage>
</organism>
<name>A0ACB8GL69_PSICU</name>
<sequence length="517" mass="57620">MNTLLTSLVAISFSWIVYSLLQYGRREKSLPPGPPTIPILGNIHLVPIQFPFLKFTEWAKEYGGIMSIKVANGTAIVLSDMRIVKELLDDHSNETSSRPTLHAADSVTGKNYFALATSDNKLWQIGRKVIQPLVSSQAVQSHLPIAERETAQLLYDLLERPDDLCSHVSRATLSFVTSVVFGKPTPQYDSPEAELFRTYMRSFSATIAPAAAPVDLVPLLKYVPEICAPWKRLWKRTRNLQRSLYFSLLEFAESQVGMGHRNGTLMESILSKKDELGLTREMVGYIGGIMLDGGAETSAALIQSLILCLLDSPESQKRAQQEIDSVVGLSRLPQPSDIQDLPYVQAMIKEIHRLRPAGPLGIPHSAKEDFSYGQYIIPKGAPIFTNVWGILHDPNLFERPDEFFPERYLMSVDGTIPGLQKGYTIRTSLPFGSGKRLCPGMHLATTNISLAVMRLLWAFDFSPLKEKAHVLTSTAPSNLADHFIDGINLAPKPFRCKVTPRSTEKMTVIQDSYHRSQ</sequence>
<proteinExistence type="predicted"/>
<keyword evidence="2" id="KW-1185">Reference proteome</keyword>
<comment type="caution">
    <text evidence="1">The sequence shown here is derived from an EMBL/GenBank/DDBJ whole genome shotgun (WGS) entry which is preliminary data.</text>
</comment>
<gene>
    <name evidence="1" type="ORF">JR316_0011996</name>
</gene>
<accession>A0ACB8GL69</accession>
<evidence type="ECO:0000313" key="2">
    <source>
        <dbReference type="Proteomes" id="UP000664032"/>
    </source>
</evidence>
<dbReference type="EMBL" id="JAFIQS020000011">
    <property type="protein sequence ID" value="KAH9476421.1"/>
    <property type="molecule type" value="Genomic_DNA"/>
</dbReference>
<dbReference type="Proteomes" id="UP000664032">
    <property type="component" value="Unassembled WGS sequence"/>
</dbReference>
<reference evidence="1" key="1">
    <citation type="submission" date="2021-10" db="EMBL/GenBank/DDBJ databases">
        <title>Psilocybe cubensis genome.</title>
        <authorList>
            <person name="Mckernan K.J."/>
            <person name="Crawford S."/>
            <person name="Trippe A."/>
            <person name="Kane L.T."/>
            <person name="Mclaughlin S."/>
        </authorList>
    </citation>
    <scope>NUCLEOTIDE SEQUENCE</scope>
    <source>
        <strain evidence="1">MGC-MH-2018</strain>
    </source>
</reference>